<dbReference type="NCBIfam" id="TIGR04131">
    <property type="entry name" value="Bac_Flav_CTERM"/>
    <property type="match status" value="1"/>
</dbReference>
<keyword evidence="5" id="KW-1185">Reference proteome</keyword>
<name>A0A6N9NI51_9FLAO</name>
<evidence type="ECO:0000313" key="4">
    <source>
        <dbReference type="EMBL" id="NBG66366.1"/>
    </source>
</evidence>
<evidence type="ECO:0000313" key="5">
    <source>
        <dbReference type="Proteomes" id="UP000470771"/>
    </source>
</evidence>
<dbReference type="InterPro" id="IPR026444">
    <property type="entry name" value="Secre_tail"/>
</dbReference>
<sequence length="597" mass="67892">MRTVLTIIILFWAVQCTAQNLIPNFSFEDTSTNVWRYYLPDQWRVIGTGNTQPEYYNEYHDQYWTVPQSAFGFQYAQNGNKYIGMRIYQFATIGWKQTRDYIQTDLNQPLMTDSIYCFRIHVNLPDSFTHASRNQLGIYLSNNRVSSNSSYNLPYTPQIIVSPSNYITETKNWAVYNHTYKALGGEKVLTMGNFNDTTAIDTLYVGGSKREDSYYGTYYFIDNLYLGSCATLPLSYDGSIGVQLDSALCYTSLVDAILHYTNTGEEWLDFTRDTLHITTTVKRNGFVVQILQQEVNSNSYNPIPTEALFGGNTSKIPIQGLDFTTLGANYELSITATFNRDEVSSNNQWDTVFVPNHQVDDVTISADTICKEESIQLVRNNSNGNAQWQYSQDAVVWANLSAGDTANHIPTASPMYYRLSVCNALFSDTFQVVQSNPPKLKDSIVNYCQNITQTIVPHFEESISAINWYNTPSAPTPFYQGFSYRFKVSNNQTFYLETEIDGCKAEERSKIEVIVDPCALIIPSFFTPNGDGDNDTWELGNTKGLPIDITIYNTWGTKVAQWKNNPSWDGYHVASGMYLYIIKHDGKTYKGKLSVWK</sequence>
<dbReference type="Proteomes" id="UP000470771">
    <property type="component" value="Unassembled WGS sequence"/>
</dbReference>
<keyword evidence="1 2" id="KW-0732">Signal</keyword>
<dbReference type="InterPro" id="IPR044023">
    <property type="entry name" value="Ig_7"/>
</dbReference>
<gene>
    <name evidence="4" type="ORF">GQN54_09580</name>
</gene>
<dbReference type="AlphaFoldDB" id="A0A6N9NI51"/>
<feature type="domain" description="Ig-like" evidence="3">
    <location>
        <begin position="439"/>
        <end position="517"/>
    </location>
</feature>
<dbReference type="InterPro" id="IPR026341">
    <property type="entry name" value="T9SS_type_B"/>
</dbReference>
<reference evidence="4 5" key="1">
    <citation type="submission" date="2019-12" db="EMBL/GenBank/DDBJ databases">
        <authorList>
            <person name="Zhao J."/>
        </authorList>
    </citation>
    <scope>NUCLEOTIDE SEQUENCE [LARGE SCALE GENOMIC DNA]</scope>
    <source>
        <strain evidence="4 5">S-15</strain>
    </source>
</reference>
<comment type="caution">
    <text evidence="4">The sequence shown here is derived from an EMBL/GenBank/DDBJ whole genome shotgun (WGS) entry which is preliminary data.</text>
</comment>
<organism evidence="4 5">
    <name type="scientific">Acidiluteibacter ferrifornacis</name>
    <dbReference type="NCBI Taxonomy" id="2692424"/>
    <lineage>
        <taxon>Bacteria</taxon>
        <taxon>Pseudomonadati</taxon>
        <taxon>Bacteroidota</taxon>
        <taxon>Flavobacteriia</taxon>
        <taxon>Flavobacteriales</taxon>
        <taxon>Cryomorphaceae</taxon>
        <taxon>Acidiluteibacter</taxon>
    </lineage>
</organism>
<dbReference type="Pfam" id="PF19081">
    <property type="entry name" value="Ig_7"/>
    <property type="match status" value="1"/>
</dbReference>
<evidence type="ECO:0000256" key="2">
    <source>
        <dbReference type="SAM" id="SignalP"/>
    </source>
</evidence>
<feature type="signal peptide" evidence="2">
    <location>
        <begin position="1"/>
        <end position="18"/>
    </location>
</feature>
<accession>A0A6N9NI51</accession>
<proteinExistence type="predicted"/>
<dbReference type="EMBL" id="WWNE01000007">
    <property type="protein sequence ID" value="NBG66366.1"/>
    <property type="molecule type" value="Genomic_DNA"/>
</dbReference>
<dbReference type="RefSeq" id="WP_160633318.1">
    <property type="nucleotide sequence ID" value="NZ_WWNE01000007.1"/>
</dbReference>
<evidence type="ECO:0000256" key="1">
    <source>
        <dbReference type="ARBA" id="ARBA00022729"/>
    </source>
</evidence>
<feature type="chain" id="PRO_5026695352" evidence="2">
    <location>
        <begin position="19"/>
        <end position="597"/>
    </location>
</feature>
<dbReference type="Pfam" id="PF13585">
    <property type="entry name" value="CHU_C"/>
    <property type="match status" value="1"/>
</dbReference>
<evidence type="ECO:0000259" key="3">
    <source>
        <dbReference type="Pfam" id="PF19081"/>
    </source>
</evidence>
<protein>
    <submittedName>
        <fullName evidence="4">T9SS type B sorting domain-containing protein</fullName>
    </submittedName>
</protein>
<dbReference type="NCBIfam" id="TIGR04183">
    <property type="entry name" value="Por_Secre_tail"/>
    <property type="match status" value="1"/>
</dbReference>